<organism evidence="15 16">
    <name type="scientific">Mizuhopecten yessoensis</name>
    <name type="common">Japanese scallop</name>
    <name type="synonym">Patinopecten yessoensis</name>
    <dbReference type="NCBI Taxonomy" id="6573"/>
    <lineage>
        <taxon>Eukaryota</taxon>
        <taxon>Metazoa</taxon>
        <taxon>Spiralia</taxon>
        <taxon>Lophotrochozoa</taxon>
        <taxon>Mollusca</taxon>
        <taxon>Bivalvia</taxon>
        <taxon>Autobranchia</taxon>
        <taxon>Pteriomorphia</taxon>
        <taxon>Pectinida</taxon>
        <taxon>Pectinoidea</taxon>
        <taxon>Pectinidae</taxon>
        <taxon>Mizuhopecten</taxon>
    </lineage>
</organism>
<feature type="compositionally biased region" description="Polar residues" evidence="13">
    <location>
        <begin position="3018"/>
        <end position="3031"/>
    </location>
</feature>
<sequence>MDFSALSSELQNIAGRYNGRDTDPAYSTTMYCEMFHKILQKTETEVHDYADQIVILWMTLSQLCNTANTLAACPARNELYQDIFLQCAKTVLNIKWQNLPEEDQSKENFTETVKATHVQLVTTGFDRFSLLLHLMENPWTDPTLSEIMSGEADNDDDAVQEYIRNESTLILKLRVEMLMQENCEEFALNLSNTLMGHEVFVKDMDLRETQLKLLYKLNQMDKLQEVCEKIVCHDGVKLVLRLEQKESNQALSVRLIQLFLVQDWIKPEQKCCTQELLKLWIRHQYIADHNKEKFLDSVWAIAKLSLCTQQILLLVSGLHRECGNEMIQLYTDLCVYAINVDKGCCEQQMLQGNMEGVKDRQHAIAQTCRKLSALYNGLNPKISRISSLTAFSLDASLVNLCLVERMFNRKYCTHSKKECAACIKVFSSVTHCVGDVKVNPATLYEVERLLNMLRPYYLNPDLAWKELLPVCQKFMKERSQSSSLETKEETTPPKTPPKKKSDSKPKTKKSSTKKEMSVSPGNIKYYCDDNVSYLPKESVPKMKNKNFRMKLAAPSSNSCTQTPKPDDSKAKPQAVKPATTPPKASTVFEFDKQLFQYNFKGKQADSGSSASSTVVKEQMSPAGSELSNSFANNHPKTPTQIANLKCQAVGVDSLGQPVLVKLPISVGSQSTATIPSTVSGVVAPSAARQRTMYIGDPTSLCLQSPNPNTGLHIAGQGKIQKPKKRQPHSIGELLEATRTMPCSTSSNFNTTASNVTSPKPATQHSLPTSADLLRAARDYNLTIVQKPVTPKPFQTQYSTADLLRATKNIPQKSKPELQSASNLQSAKDMMQATKAAFAASVLGFIPKPQATILSEVSQGIGLTSLHNQGSVGSVGTSGSELKPTKKPKALRKPKTVVPGQVNQKAKIKQLNVSQCNSVQSTSNKTLVAHSYKTVDGSISFLSSNVAGASNTIPTLVNQINAQSQSPVRPPANSYQVIANDKSNHRPRIIPIRATCNSKFPPYSSAITSDALSLGQVVGANTTVTTSAGSITSTQTHKEHDIYNLLTKEKTVVKQSPTTAKIGGFRRPSADELQSIVDWLQTGTEDDKKKMQVQSPVSAHITVSTQEVVTTVPSSVQSGTPPSVGTPTVTSASSFVTSPAAVAPKAVSLTQEQLQKIMAGLSQRQKIKQKSPSPNKAQQKKSLNKQLQQLLAQDIKKGSQLVGNRNNFVQQNPLQKSHGNNDKIIQSSSSHGNQLVQPSSIHGNQLVQPSSTPGNQLVQPSSSHGNQLVQPSMPTTPGIQTVQPLTSSTPGSHLIQSSLTHGNQLVQSLTTPGIQLFQSSTHGSKLVQPSMTQGHQLVQSATPGIQLVQPSTHGDQLAQPTAFENQLVQSSITPGIQLVQSSTALGIQILQPSLTDGSQLMQPTTSLGNQLVHSTFTPGIQPVQPSTANGILVQPTSSYGNQLSFSENLLVQSSAPQRYQAIQPAPTHENQSFQPIPSLGNQLSLVQENQVIQFSPTQGKQAAQPVLTTENQPIQQSQNQGVVSGNPLFQSTIQGIYAGNQQIQPSQFQEVSASIKPQLIAPALTLPVSSQVTVSQSLSSTDQVTNAIQTISTTGIQPSLSFPSQFQISGSKSLTMSPSQSNTRVLELQYLGQINPPSKILHPKPPSEDSSLVLSTTASGDPVSQPGKTSELLPEMNIKAACEIQGLMKSKQPTFIPKTISSDDELNIPKMPLGTLKVVEKPDLVSTFFGKNRNPSKLNIDNNHSVAVGGSIEKVSASMEKQQHRAGEREPAVSSSSDHDASVNNTQSNTSSTQTLPLYGNTSCSMPTTTQVPYPQNDRKAQKNTCTLQDQFESTNYEITRVGGNARDVPHALDTQTPCSNTTSELSISSSSETDKEVKGTDAVDTSVPVNNREKVLETKLENIEISSEKESDVSLGIVDGTTCPDSTTRTTNSDGDADNNSTVVNNQQSCDDNDVSVHSLANNTDEKNDVKSKRGQVLDPFPFSNVTDMEQAIPGDMMLPTPKGDNLAGKSLPMKKEMKETTAMEPTERLPEVREPEAPCSSSYDSDPTGMKGDPVKTICTASNLFSSGMEENPVFIRKENLVEDKSLPDFQKVTGLDSDTSKLSQSLVKEISEETENATNVMESSSDITKTSTEHVEKAPIPESSNTTSAEEMTPNVPVHTTVNVVTPISTDKDSERNEVSNDEESSVKADNEVTIKSEEDMGGLVLTLDDALGESTALLSTPIVPCVSTEPTQQMAEDNLTPELRNLVLPNEVKVKSIGRSDANDEKANPVIKTVPTQDFRFEFELDNIKNGEVTEKRSVESPPPSQDTLETGKPPEQEKEAPSDPMKVKEGVDDMETGNKQSLIITNQDPLEKDSIPTKGWENAFVSFIDNLGEKKMVKTDNSKVHIRPIFSRQDSSGSESSSRSVGSSLGSRGSHRSSLDEESSGTRILPLQRRENDVKRYEYFSYHSSSHKSNRKRLSNKGLSGLQIQALPEIKAKSKQAMKLVPAAEATEVPQQKEVVNKCIICSKVFRSVESLKCHVRNICRPVDSRPDSNLKDFEYSTTYSCHKCEKEVSKKEEIKAHVAECFKDDDVIQSLSFSTKYMCQMCGEYFTSKDDVHSHVSRLCSKVMSCRQQQQDRLDRKTELTAKPLADMVESWYSKDEKHTDDNIKEEVLEEAHEEGEEKKTLGLDDLESEIFNESNNQSNVDTKEESKSKPVLSKKRKHQVSNISLPSKQWSLRNKTKFSSRLKGFEFFTNKLNPARRRTEQRKWHEDYHSLRNRVVKKEAVKQVIEGKEEVQSLELDGKTYAKHKKIPRVAARSESIPKREPSEDNKDNEIKCGEETDSNMVVSSMSIAVKLEKKESDNTEMQNHTSAKSKGAPKDATDVNTMNPPLRQKRVIQVGRKFLQDEFEVPEFLKIQVANTNLKRKSPQHCPKCGQVFSSSYILIQHVVRVHMSPCKSKWNSSARKLQYPCWYCSDAFPTYAKFAKHVPVHKDKILAMLKKNCSTNRRLRRGTVNINNVTTKANETGISKTKNSIKSEPVSSTHNAIVHRDPSPTKETEAQALSQHVESMRTSRRARGQPPLALDVSDLKVETVKKERSLSREKDLTPVSGLVSSGASVSLGTLDMRTTRSKRRDNDSMSTSSFDHDDDLASNCSHATDKSSQSRGRRDYNKRGPSEDRESMTSDDSVCHRPVTRHQGAAHISPLLQDSHGTAKKPKLASGHHVESEQGRRSRTRSGNVLPKTTSIKCNDVEDKGMSDKHQAETKSTNKVGPSKGLGSLSTRNQSKVRSDKKTHLSDCVSQLRHVRKEARTDQNVQEKEIFAKGPDETAEDDSNPASNMTTRRSRRLNNSLADEKEGNTKKENSSKRSVVDQAPVTRHKIDDNKGSNSMVNKSVTSKGKINTKSKLAEKVAEPRKRKFPAKERVDDSSIKCVKNEIEVNKNQSVHVNTVDQKSVLIVSEEDEEFVYVKSPLSSPSMSPRGITPVVKIEKAAPNAKPVDGKVDKSAFIESFKKYIHKPAPRWTPPFPLTKKSNVTKSKLRQKVCRAQARLLQKRRRTKMESAEFSSEDEADDELDEDIQDSQVSKKNDEKKSFLDSFIAHCDNGPRLKGFYPKNSPFIVPKENSTEDSSPETLPKEKKPVGGKRKPQGQASQGHQVKKEVITESQRTIANTESKVPVTVKLDARQSKSECVKGKADQQPAESKDKELDMDCSEEVKSITESKDCRPCASVEQGSKLDPATARPTSFESLQTYIDSMSNSASPTPSVDSTTSKDTHSKRALKISKSMASTFQDSFMTYLGSKPKKSRKTSDGSCSSSECGDVKSCSSSVCDGDTGAGQKSQGQKSHPSKPFTWDMDSGDERIDLLVSTLGRVVTETSETGSKPDVTRGAACSEEAQSETSVSARSSVERILPNKHSHLKTKVRRIYHDGKIWEIGHGSVKSVSVVQPDIVTTDKVHGRDSPVSDISDCGESDYSINNKSDPVNISRPEQLKGDNRISSLKSEHHHLSKSSKTEQNVQASVEMIRVDRKHDGGGFVRLDKSEIDQYDKMNTYTSVTPEDMALKKTENVKKTPKWKVKTEKRTKSSNMKEFPFVFKKNRRM</sequence>
<dbReference type="InterPro" id="IPR052251">
    <property type="entry name" value="GH-ZnFinger_Regulators"/>
</dbReference>
<dbReference type="InterPro" id="IPR057986">
    <property type="entry name" value="TPR_Rlf/292/654"/>
</dbReference>
<evidence type="ECO:0000256" key="8">
    <source>
        <dbReference type="ARBA" id="ARBA00023015"/>
    </source>
</evidence>
<feature type="compositionally biased region" description="Basic and acidic residues" evidence="13">
    <location>
        <begin position="3034"/>
        <end position="3045"/>
    </location>
</feature>
<feature type="region of interest" description="Disordered" evidence="13">
    <location>
        <begin position="741"/>
        <end position="765"/>
    </location>
</feature>
<feature type="compositionally biased region" description="Basic and acidic residues" evidence="13">
    <location>
        <begin position="2020"/>
        <end position="2037"/>
    </location>
</feature>
<comment type="caution">
    <text evidence="15">The sequence shown here is derived from an EMBL/GenBank/DDBJ whole genome shotgun (WGS) entry which is preliminary data.</text>
</comment>
<feature type="region of interest" description="Disordered" evidence="13">
    <location>
        <begin position="3664"/>
        <end position="3768"/>
    </location>
</feature>
<evidence type="ECO:0000256" key="3">
    <source>
        <dbReference type="ARBA" id="ARBA00022553"/>
    </source>
</evidence>
<feature type="compositionally biased region" description="Polar residues" evidence="13">
    <location>
        <begin position="2118"/>
        <end position="2132"/>
    </location>
</feature>
<feature type="region of interest" description="Disordered" evidence="13">
    <location>
        <begin position="2295"/>
        <end position="2341"/>
    </location>
</feature>
<feature type="compositionally biased region" description="Low complexity" evidence="13">
    <location>
        <begin position="1781"/>
        <end position="1794"/>
    </location>
</feature>
<evidence type="ECO:0000256" key="12">
    <source>
        <dbReference type="PROSITE-ProRule" id="PRU00042"/>
    </source>
</evidence>
<feature type="compositionally biased region" description="Basic and acidic residues" evidence="13">
    <location>
        <begin position="3152"/>
        <end position="3168"/>
    </location>
</feature>
<dbReference type="STRING" id="6573.A0A210PHY3"/>
<dbReference type="GO" id="GO:0008270">
    <property type="term" value="F:zinc ion binding"/>
    <property type="evidence" value="ECO:0007669"/>
    <property type="project" value="UniProtKB-KW"/>
</dbReference>
<feature type="region of interest" description="Disordered" evidence="13">
    <location>
        <begin position="3018"/>
        <end position="3175"/>
    </location>
</feature>
<feature type="compositionally biased region" description="Polar residues" evidence="13">
    <location>
        <begin position="3320"/>
        <end position="3337"/>
    </location>
</feature>
<feature type="compositionally biased region" description="Low complexity" evidence="13">
    <location>
        <begin position="1859"/>
        <end position="1871"/>
    </location>
</feature>
<feature type="region of interest" description="Disordered" evidence="13">
    <location>
        <begin position="3938"/>
        <end position="3973"/>
    </location>
</feature>
<feature type="domain" description="C2H2-type" evidence="14">
    <location>
        <begin position="2915"/>
        <end position="2938"/>
    </location>
</feature>
<keyword evidence="10" id="KW-0804">Transcription</keyword>
<feature type="region of interest" description="Disordered" evidence="13">
    <location>
        <begin position="1635"/>
        <end position="1669"/>
    </location>
</feature>
<dbReference type="Pfam" id="PF25580">
    <property type="entry name" value="TPR_Rlf"/>
    <property type="match status" value="1"/>
</dbReference>
<dbReference type="PROSITE" id="PS00028">
    <property type="entry name" value="ZINC_FINGER_C2H2_1"/>
    <property type="match status" value="2"/>
</dbReference>
<dbReference type="GO" id="GO:0005634">
    <property type="term" value="C:nucleus"/>
    <property type="evidence" value="ECO:0007669"/>
    <property type="project" value="UniProtKB-SubCell"/>
</dbReference>
<feature type="region of interest" description="Disordered" evidence="13">
    <location>
        <begin position="4047"/>
        <end position="4083"/>
    </location>
</feature>
<feature type="region of interest" description="Disordered" evidence="13">
    <location>
        <begin position="1852"/>
        <end position="1881"/>
    </location>
</feature>
<dbReference type="OrthoDB" id="427030at2759"/>
<keyword evidence="8" id="KW-0805">Transcription regulation</keyword>
<evidence type="ECO:0000256" key="9">
    <source>
        <dbReference type="ARBA" id="ARBA00023125"/>
    </source>
</evidence>
<feature type="region of interest" description="Disordered" evidence="13">
    <location>
        <begin position="3858"/>
        <end position="3890"/>
    </location>
</feature>
<protein>
    <submittedName>
        <fullName evidence="15">Zinc finger protein 292</fullName>
    </submittedName>
</protein>
<evidence type="ECO:0000256" key="1">
    <source>
        <dbReference type="ARBA" id="ARBA00004123"/>
    </source>
</evidence>
<keyword evidence="9" id="KW-0238">DNA-binding</keyword>
<feature type="region of interest" description="Disordered" evidence="13">
    <location>
        <begin position="3534"/>
        <end position="3574"/>
    </location>
</feature>
<feature type="region of interest" description="Disordered" evidence="13">
    <location>
        <begin position="1209"/>
        <end position="1277"/>
    </location>
</feature>
<feature type="region of interest" description="Disordered" evidence="13">
    <location>
        <begin position="869"/>
        <end position="889"/>
    </location>
</feature>
<feature type="region of interest" description="Disordered" evidence="13">
    <location>
        <begin position="479"/>
        <end position="516"/>
    </location>
</feature>
<feature type="compositionally biased region" description="Polar residues" evidence="13">
    <location>
        <begin position="3221"/>
        <end position="3233"/>
    </location>
</feature>
<comment type="similarity">
    <text evidence="2">Belongs to the krueppel C2H2-type zinc-finger protein family.</text>
</comment>
<feature type="compositionally biased region" description="Basic and acidic residues" evidence="13">
    <location>
        <begin position="3666"/>
        <end position="3710"/>
    </location>
</feature>
<feature type="compositionally biased region" description="Low complexity" evidence="13">
    <location>
        <begin position="2395"/>
        <end position="2416"/>
    </location>
</feature>
<dbReference type="Gene3D" id="3.30.160.60">
    <property type="entry name" value="Classic Zinc Finger"/>
    <property type="match status" value="1"/>
</dbReference>
<feature type="compositionally biased region" description="Polar residues" evidence="13">
    <location>
        <begin position="1647"/>
        <end position="1658"/>
    </location>
</feature>
<feature type="compositionally biased region" description="Basic and acidic residues" evidence="13">
    <location>
        <begin position="3294"/>
        <end position="3312"/>
    </location>
</feature>
<feature type="compositionally biased region" description="Low complexity" evidence="13">
    <location>
        <begin position="869"/>
        <end position="879"/>
    </location>
</feature>
<feature type="compositionally biased region" description="Polar residues" evidence="13">
    <location>
        <begin position="1923"/>
        <end position="1950"/>
    </location>
</feature>
<feature type="region of interest" description="Disordered" evidence="13">
    <location>
        <begin position="2114"/>
        <end position="2192"/>
    </location>
</feature>
<feature type="compositionally biased region" description="Polar residues" evidence="13">
    <location>
        <begin position="2850"/>
        <end position="2859"/>
    </location>
</feature>
<evidence type="ECO:0000256" key="7">
    <source>
        <dbReference type="ARBA" id="ARBA00022833"/>
    </source>
</evidence>
<dbReference type="Proteomes" id="UP000242188">
    <property type="component" value="Unassembled WGS sequence"/>
</dbReference>
<name>A0A210PHY3_MIZYE</name>
<evidence type="ECO:0000256" key="10">
    <source>
        <dbReference type="ARBA" id="ARBA00023163"/>
    </source>
</evidence>
<evidence type="ECO:0000256" key="4">
    <source>
        <dbReference type="ARBA" id="ARBA00022723"/>
    </source>
</evidence>
<feature type="compositionally biased region" description="Polar residues" evidence="13">
    <location>
        <begin position="3138"/>
        <end position="3150"/>
    </location>
</feature>
<dbReference type="GO" id="GO:0003677">
    <property type="term" value="F:DNA binding"/>
    <property type="evidence" value="ECO:0007669"/>
    <property type="project" value="UniProtKB-KW"/>
</dbReference>
<feature type="compositionally biased region" description="Acidic residues" evidence="13">
    <location>
        <begin position="3550"/>
        <end position="3564"/>
    </location>
</feature>
<evidence type="ECO:0000313" key="16">
    <source>
        <dbReference type="Proteomes" id="UP000242188"/>
    </source>
</evidence>
<keyword evidence="3" id="KW-0597">Phosphoprotein</keyword>
<feature type="region of interest" description="Disordered" evidence="13">
    <location>
        <begin position="1111"/>
        <end position="1130"/>
    </location>
</feature>
<feature type="region of interest" description="Disordered" evidence="13">
    <location>
        <begin position="2020"/>
        <end position="2052"/>
    </location>
</feature>
<feature type="region of interest" description="Disordered" evidence="13">
    <location>
        <begin position="2682"/>
        <end position="2712"/>
    </location>
</feature>
<feature type="region of interest" description="Disordered" evidence="13">
    <location>
        <begin position="2797"/>
        <end position="2826"/>
    </location>
</feature>
<dbReference type="PROSITE" id="PS50157">
    <property type="entry name" value="ZINC_FINGER_C2H2_2"/>
    <property type="match status" value="1"/>
</dbReference>
<comment type="subcellular location">
    <subcellularLocation>
        <location evidence="1">Nucleus</location>
    </subcellularLocation>
</comment>
<feature type="compositionally biased region" description="Basic and acidic residues" evidence="13">
    <location>
        <begin position="479"/>
        <end position="491"/>
    </location>
</feature>
<feature type="region of interest" description="Disordered" evidence="13">
    <location>
        <begin position="552"/>
        <end position="583"/>
    </location>
</feature>
<dbReference type="PANTHER" id="PTHR15507:SF17">
    <property type="entry name" value="C2H2-TYPE DOMAIN-CONTAINING PROTEIN"/>
    <property type="match status" value="1"/>
</dbReference>
<evidence type="ECO:0000256" key="6">
    <source>
        <dbReference type="ARBA" id="ARBA00022771"/>
    </source>
</evidence>
<feature type="compositionally biased region" description="Polar residues" evidence="13">
    <location>
        <begin position="3727"/>
        <end position="3754"/>
    </location>
</feature>
<keyword evidence="7" id="KW-0862">Zinc</keyword>
<keyword evidence="16" id="KW-1185">Reference proteome</keyword>
<feature type="compositionally biased region" description="Basic and acidic residues" evidence="13">
    <location>
        <begin position="3338"/>
        <end position="3355"/>
    </location>
</feature>
<dbReference type="PANTHER" id="PTHR15507">
    <property type="entry name" value="ZINC FINGER PROTEIN RLF"/>
    <property type="match status" value="1"/>
</dbReference>
<feature type="compositionally biased region" description="Low complexity" evidence="13">
    <location>
        <begin position="1117"/>
        <end position="1130"/>
    </location>
</feature>
<feature type="compositionally biased region" description="Basic and acidic residues" evidence="13">
    <location>
        <begin position="3235"/>
        <end position="3249"/>
    </location>
</feature>
<gene>
    <name evidence="15" type="ORF">KP79_PYT11748</name>
</gene>
<feature type="compositionally biased region" description="Basic and acidic residues" evidence="13">
    <location>
        <begin position="2316"/>
        <end position="2335"/>
    </location>
</feature>
<reference evidence="15 16" key="1">
    <citation type="journal article" date="2017" name="Nat. Ecol. Evol.">
        <title>Scallop genome provides insights into evolution of bilaterian karyotype and development.</title>
        <authorList>
            <person name="Wang S."/>
            <person name="Zhang J."/>
            <person name="Jiao W."/>
            <person name="Li J."/>
            <person name="Xun X."/>
            <person name="Sun Y."/>
            <person name="Guo X."/>
            <person name="Huan P."/>
            <person name="Dong B."/>
            <person name="Zhang L."/>
            <person name="Hu X."/>
            <person name="Sun X."/>
            <person name="Wang J."/>
            <person name="Zhao C."/>
            <person name="Wang Y."/>
            <person name="Wang D."/>
            <person name="Huang X."/>
            <person name="Wang R."/>
            <person name="Lv J."/>
            <person name="Li Y."/>
            <person name="Zhang Z."/>
            <person name="Liu B."/>
            <person name="Lu W."/>
            <person name="Hui Y."/>
            <person name="Liang J."/>
            <person name="Zhou Z."/>
            <person name="Hou R."/>
            <person name="Li X."/>
            <person name="Liu Y."/>
            <person name="Li H."/>
            <person name="Ning X."/>
            <person name="Lin Y."/>
            <person name="Zhao L."/>
            <person name="Xing Q."/>
            <person name="Dou J."/>
            <person name="Li Y."/>
            <person name="Mao J."/>
            <person name="Guo H."/>
            <person name="Dou H."/>
            <person name="Li T."/>
            <person name="Mu C."/>
            <person name="Jiang W."/>
            <person name="Fu Q."/>
            <person name="Fu X."/>
            <person name="Miao Y."/>
            <person name="Liu J."/>
            <person name="Yu Q."/>
            <person name="Li R."/>
            <person name="Liao H."/>
            <person name="Li X."/>
            <person name="Kong Y."/>
            <person name="Jiang Z."/>
            <person name="Chourrout D."/>
            <person name="Li R."/>
            <person name="Bao Z."/>
        </authorList>
    </citation>
    <scope>NUCLEOTIDE SEQUENCE [LARGE SCALE GENOMIC DNA]</scope>
    <source>
        <strain evidence="15 16">PY_sf001</strain>
    </source>
</reference>
<dbReference type="SMART" id="SM00355">
    <property type="entry name" value="ZnF_C2H2"/>
    <property type="match status" value="5"/>
</dbReference>
<feature type="compositionally biased region" description="Basic and acidic residues" evidence="13">
    <location>
        <begin position="1872"/>
        <end position="1881"/>
    </location>
</feature>
<feature type="compositionally biased region" description="Basic and acidic residues" evidence="13">
    <location>
        <begin position="2172"/>
        <end position="2192"/>
    </location>
</feature>
<feature type="compositionally biased region" description="Low complexity" evidence="13">
    <location>
        <begin position="3095"/>
        <end position="3110"/>
    </location>
</feature>
<proteinExistence type="inferred from homology"/>
<evidence type="ECO:0000313" key="15">
    <source>
        <dbReference type="EMBL" id="OWF36092.1"/>
    </source>
</evidence>
<keyword evidence="6 12" id="KW-0863">Zinc-finger</keyword>
<feature type="compositionally biased region" description="Polar residues" evidence="13">
    <location>
        <begin position="1799"/>
        <end position="1813"/>
    </location>
</feature>
<keyword evidence="11" id="KW-0539">Nucleus</keyword>
<feature type="region of interest" description="Disordered" evidence="13">
    <location>
        <begin position="2844"/>
        <end position="2873"/>
    </location>
</feature>
<feature type="compositionally biased region" description="Polar residues" evidence="13">
    <location>
        <begin position="3371"/>
        <end position="3390"/>
    </location>
</feature>
<feature type="region of interest" description="Disordered" evidence="13">
    <location>
        <begin position="1756"/>
        <end position="1821"/>
    </location>
</feature>
<dbReference type="EMBL" id="NEDP02076678">
    <property type="protein sequence ID" value="OWF36092.1"/>
    <property type="molecule type" value="Genomic_DNA"/>
</dbReference>
<dbReference type="InterPro" id="IPR013087">
    <property type="entry name" value="Znf_C2H2_type"/>
</dbReference>
<evidence type="ECO:0000256" key="5">
    <source>
        <dbReference type="ARBA" id="ARBA00022737"/>
    </source>
</evidence>
<evidence type="ECO:0000259" key="14">
    <source>
        <dbReference type="PROSITE" id="PS50157"/>
    </source>
</evidence>
<dbReference type="GO" id="GO:0000981">
    <property type="term" value="F:DNA-binding transcription factor activity, RNA polymerase II-specific"/>
    <property type="evidence" value="ECO:0007669"/>
    <property type="project" value="TreeGrafter"/>
</dbReference>
<feature type="compositionally biased region" description="Basic and acidic residues" evidence="13">
    <location>
        <begin position="2806"/>
        <end position="2825"/>
    </location>
</feature>
<feature type="region of interest" description="Disordered" evidence="13">
    <location>
        <begin position="2392"/>
        <end position="2435"/>
    </location>
</feature>
<keyword evidence="5" id="KW-0677">Repeat</keyword>
<feature type="compositionally biased region" description="Basic and acidic residues" evidence="13">
    <location>
        <begin position="3073"/>
        <end position="3092"/>
    </location>
</feature>
<evidence type="ECO:0000256" key="11">
    <source>
        <dbReference type="ARBA" id="ARBA00023242"/>
    </source>
</evidence>
<feature type="region of interest" description="Disordered" evidence="13">
    <location>
        <begin position="3187"/>
        <end position="3412"/>
    </location>
</feature>
<feature type="compositionally biased region" description="Basic and acidic residues" evidence="13">
    <location>
        <begin position="1760"/>
        <end position="1780"/>
    </location>
</feature>
<feature type="compositionally biased region" description="Low complexity" evidence="13">
    <location>
        <begin position="2155"/>
        <end position="2169"/>
    </location>
</feature>
<feature type="compositionally biased region" description="Polar residues" evidence="13">
    <location>
        <begin position="554"/>
        <end position="563"/>
    </location>
</feature>
<evidence type="ECO:0000256" key="13">
    <source>
        <dbReference type="SAM" id="MobiDB-lite"/>
    </source>
</evidence>
<keyword evidence="4" id="KW-0479">Metal-binding</keyword>
<feature type="region of interest" description="Disordered" evidence="13">
    <location>
        <begin position="3587"/>
        <end position="3652"/>
    </location>
</feature>
<accession>A0A210PHY3</accession>
<feature type="compositionally biased region" description="Basic and acidic residues" evidence="13">
    <location>
        <begin position="3391"/>
        <end position="3412"/>
    </location>
</feature>
<feature type="region of interest" description="Disordered" evidence="13">
    <location>
        <begin position="1916"/>
        <end position="1976"/>
    </location>
</feature>
<feature type="compositionally biased region" description="Polar residues" evidence="13">
    <location>
        <begin position="3957"/>
        <end position="3966"/>
    </location>
</feature>
<feature type="region of interest" description="Disordered" evidence="13">
    <location>
        <begin position="3782"/>
        <end position="3841"/>
    </location>
</feature>
<feature type="compositionally biased region" description="Low complexity" evidence="13">
    <location>
        <begin position="743"/>
        <end position="757"/>
    </location>
</feature>
<feature type="region of interest" description="Disordered" evidence="13">
    <location>
        <begin position="1160"/>
        <end position="1183"/>
    </location>
</feature>
<evidence type="ECO:0000256" key="2">
    <source>
        <dbReference type="ARBA" id="ARBA00006991"/>
    </source>
</evidence>